<feature type="signal peptide" evidence="2">
    <location>
        <begin position="1"/>
        <end position="23"/>
    </location>
</feature>
<dbReference type="Proteomes" id="UP001398556">
    <property type="component" value="Unassembled WGS sequence"/>
</dbReference>
<keyword evidence="1" id="KW-1133">Transmembrane helix</keyword>
<organism evidence="3 4">
    <name type="scientific">Flavobacterium flavipallidum</name>
    <dbReference type="NCBI Taxonomy" id="3139140"/>
    <lineage>
        <taxon>Bacteria</taxon>
        <taxon>Pseudomonadati</taxon>
        <taxon>Bacteroidota</taxon>
        <taxon>Flavobacteriia</taxon>
        <taxon>Flavobacteriales</taxon>
        <taxon>Flavobacteriaceae</taxon>
        <taxon>Flavobacterium</taxon>
    </lineage>
</organism>
<reference evidence="3 4" key="1">
    <citation type="submission" date="2024-04" db="EMBL/GenBank/DDBJ databases">
        <title>Flavobacterium sp. DGU99 16S ribosomal RNA gene Genome sequencing and assembly.</title>
        <authorList>
            <person name="Park S."/>
        </authorList>
    </citation>
    <scope>NUCLEOTIDE SEQUENCE [LARGE SCALE GENOMIC DNA]</scope>
    <source>
        <strain evidence="3 4">DGU99</strain>
    </source>
</reference>
<keyword evidence="4" id="KW-1185">Reference proteome</keyword>
<evidence type="ECO:0000313" key="4">
    <source>
        <dbReference type="Proteomes" id="UP001398556"/>
    </source>
</evidence>
<comment type="caution">
    <text evidence="3">The sequence shown here is derived from an EMBL/GenBank/DDBJ whole genome shotgun (WGS) entry which is preliminary data.</text>
</comment>
<keyword evidence="1" id="KW-0472">Membrane</keyword>
<sequence length="97" mass="10776">MKKNRFKYIVLIALLLVSIKAVTQPPPPGLECCDELLEITGDMNVYNECRNSSNPGAYCTAALPVDHSNYFLVFAIGFGIVLASFVIFEIRHKKTPV</sequence>
<accession>A0ABU9HM46</accession>
<protein>
    <submittedName>
        <fullName evidence="3">Uncharacterized protein</fullName>
    </submittedName>
</protein>
<keyword evidence="2" id="KW-0732">Signal</keyword>
<name>A0ABU9HM46_9FLAO</name>
<dbReference type="EMBL" id="JBBYHU010000016">
    <property type="protein sequence ID" value="MEL1241218.1"/>
    <property type="molecule type" value="Genomic_DNA"/>
</dbReference>
<evidence type="ECO:0000256" key="2">
    <source>
        <dbReference type="SAM" id="SignalP"/>
    </source>
</evidence>
<feature type="transmembrane region" description="Helical" evidence="1">
    <location>
        <begin position="70"/>
        <end position="88"/>
    </location>
</feature>
<keyword evidence="1" id="KW-0812">Transmembrane</keyword>
<dbReference type="RefSeq" id="WP_341700439.1">
    <property type="nucleotide sequence ID" value="NZ_JBBYHU010000016.1"/>
</dbReference>
<evidence type="ECO:0000256" key="1">
    <source>
        <dbReference type="SAM" id="Phobius"/>
    </source>
</evidence>
<feature type="chain" id="PRO_5046002596" evidence="2">
    <location>
        <begin position="24"/>
        <end position="97"/>
    </location>
</feature>
<evidence type="ECO:0000313" key="3">
    <source>
        <dbReference type="EMBL" id="MEL1241218.1"/>
    </source>
</evidence>
<gene>
    <name evidence="3" type="ORF">AAEO59_09180</name>
</gene>
<proteinExistence type="predicted"/>